<name>A0A059BP35_EUCGR</name>
<accession>A0A059BP35</accession>
<organism evidence="2">
    <name type="scientific">Eucalyptus grandis</name>
    <name type="common">Flooded gum</name>
    <dbReference type="NCBI Taxonomy" id="71139"/>
    <lineage>
        <taxon>Eukaryota</taxon>
        <taxon>Viridiplantae</taxon>
        <taxon>Streptophyta</taxon>
        <taxon>Embryophyta</taxon>
        <taxon>Tracheophyta</taxon>
        <taxon>Spermatophyta</taxon>
        <taxon>Magnoliopsida</taxon>
        <taxon>eudicotyledons</taxon>
        <taxon>Gunneridae</taxon>
        <taxon>Pentapetalae</taxon>
        <taxon>rosids</taxon>
        <taxon>malvids</taxon>
        <taxon>Myrtales</taxon>
        <taxon>Myrtaceae</taxon>
        <taxon>Myrtoideae</taxon>
        <taxon>Eucalypteae</taxon>
        <taxon>Eucalyptus</taxon>
    </lineage>
</organism>
<gene>
    <name evidence="2" type="ORF">EUGRSUZ_F01208</name>
</gene>
<feature type="region of interest" description="Disordered" evidence="1">
    <location>
        <begin position="1"/>
        <end position="22"/>
    </location>
</feature>
<feature type="region of interest" description="Disordered" evidence="1">
    <location>
        <begin position="45"/>
        <end position="69"/>
    </location>
</feature>
<feature type="compositionally biased region" description="Basic and acidic residues" evidence="1">
    <location>
        <begin position="50"/>
        <end position="59"/>
    </location>
</feature>
<protein>
    <submittedName>
        <fullName evidence="2">Uncharacterized protein</fullName>
    </submittedName>
</protein>
<reference evidence="2" key="1">
    <citation type="submission" date="2013-07" db="EMBL/GenBank/DDBJ databases">
        <title>The genome of Eucalyptus grandis.</title>
        <authorList>
            <person name="Schmutz J."/>
            <person name="Hayes R."/>
            <person name="Myburg A."/>
            <person name="Tuskan G."/>
            <person name="Grattapaglia D."/>
            <person name="Rokhsar D.S."/>
        </authorList>
    </citation>
    <scope>NUCLEOTIDE SEQUENCE</scope>
    <source>
        <tissue evidence="2">Leaf extractions</tissue>
    </source>
</reference>
<evidence type="ECO:0000256" key="1">
    <source>
        <dbReference type="SAM" id="MobiDB-lite"/>
    </source>
</evidence>
<proteinExistence type="predicted"/>
<dbReference type="AlphaFoldDB" id="A0A059BP35"/>
<sequence>MIPVCSSISRVRHRNTESPKSKSFLPFRPLLFLLHLPSIAVLRHPQFTHPPDRPTDRPTDQVPYEAKLQ</sequence>
<dbReference type="InParanoid" id="A0A059BP35"/>
<dbReference type="EMBL" id="KK198758">
    <property type="protein sequence ID" value="KCW67465.1"/>
    <property type="molecule type" value="Genomic_DNA"/>
</dbReference>
<evidence type="ECO:0000313" key="2">
    <source>
        <dbReference type="EMBL" id="KCW67465.1"/>
    </source>
</evidence>
<dbReference type="Gramene" id="KCW67465">
    <property type="protein sequence ID" value="KCW67465"/>
    <property type="gene ID" value="EUGRSUZ_F01208"/>
</dbReference>